<protein>
    <recommendedName>
        <fullName evidence="6">Flagellar P-ring protein</fullName>
    </recommendedName>
    <alternativeName>
        <fullName evidence="6">Basal body P-ring protein</fullName>
    </alternativeName>
</protein>
<accession>A0A0A8UVC9</accession>
<dbReference type="GO" id="GO:0071973">
    <property type="term" value="P:bacterial-type flagellum-dependent cell motility"/>
    <property type="evidence" value="ECO:0007669"/>
    <property type="project" value="InterPro"/>
</dbReference>
<dbReference type="GO" id="GO:0005198">
    <property type="term" value="F:structural molecule activity"/>
    <property type="evidence" value="ECO:0007669"/>
    <property type="project" value="InterPro"/>
</dbReference>
<gene>
    <name evidence="6 7" type="primary">flgI</name>
    <name evidence="7" type="ORF">LHA_2031</name>
</gene>
<dbReference type="STRING" id="449.LHA_2031"/>
<dbReference type="OrthoDB" id="9786431at2"/>
<dbReference type="InterPro" id="IPR001782">
    <property type="entry name" value="Flag_FlgI"/>
</dbReference>
<dbReference type="RefSeq" id="WP_045106315.1">
    <property type="nucleotide sequence ID" value="NZ_LN681225.1"/>
</dbReference>
<evidence type="ECO:0000313" key="7">
    <source>
        <dbReference type="EMBL" id="CEK11057.1"/>
    </source>
</evidence>
<evidence type="ECO:0000256" key="6">
    <source>
        <dbReference type="HAMAP-Rule" id="MF_00416"/>
    </source>
</evidence>
<dbReference type="PANTHER" id="PTHR30381">
    <property type="entry name" value="FLAGELLAR P-RING PERIPLASMIC PROTEIN FLGI"/>
    <property type="match status" value="1"/>
</dbReference>
<dbReference type="NCBIfam" id="NF003676">
    <property type="entry name" value="PRK05303.1"/>
    <property type="match status" value="1"/>
</dbReference>
<dbReference type="PANTHER" id="PTHR30381:SF0">
    <property type="entry name" value="FLAGELLAR P-RING PROTEIN"/>
    <property type="match status" value="1"/>
</dbReference>
<dbReference type="PATRIC" id="fig|449.7.peg.2115"/>
<keyword evidence="4" id="KW-0732">Signal</keyword>
<reference evidence="8" key="1">
    <citation type="submission" date="2014-09" db="EMBL/GenBank/DDBJ databases">
        <authorList>
            <person name="Gomez-Valero L."/>
        </authorList>
    </citation>
    <scope>NUCLEOTIDE SEQUENCE [LARGE SCALE GENOMIC DNA]</scope>
    <source>
        <strain evidence="8">ATCC35250</strain>
    </source>
</reference>
<organism evidence="7 8">
    <name type="scientific">Legionella hackeliae</name>
    <dbReference type="NCBI Taxonomy" id="449"/>
    <lineage>
        <taxon>Bacteria</taxon>
        <taxon>Pseudomonadati</taxon>
        <taxon>Pseudomonadota</taxon>
        <taxon>Gammaproteobacteria</taxon>
        <taxon>Legionellales</taxon>
        <taxon>Legionellaceae</taxon>
        <taxon>Legionella</taxon>
    </lineage>
</organism>
<evidence type="ECO:0000256" key="4">
    <source>
        <dbReference type="ARBA" id="ARBA00022729"/>
    </source>
</evidence>
<keyword evidence="7" id="KW-0969">Cilium</keyword>
<keyword evidence="7" id="KW-0966">Cell projection</keyword>
<dbReference type="KEGG" id="lha:LHA_2031"/>
<comment type="function">
    <text evidence="1 6">Assembles around the rod to form the L-ring and probably protects the motor/basal body from shearing forces during rotation.</text>
</comment>
<dbReference type="Pfam" id="PF02119">
    <property type="entry name" value="FlgI"/>
    <property type="match status" value="1"/>
</dbReference>
<dbReference type="HAMAP" id="MF_00416">
    <property type="entry name" value="FlgI"/>
    <property type="match status" value="1"/>
</dbReference>
<evidence type="ECO:0000256" key="1">
    <source>
        <dbReference type="ARBA" id="ARBA00002591"/>
    </source>
</evidence>
<name>A0A0A8UVC9_LEGHA</name>
<comment type="subcellular location">
    <subcellularLocation>
        <location evidence="2 6">Bacterial flagellum basal body</location>
    </subcellularLocation>
</comment>
<sequence>MRKAIIAFLVVFIPYIVGTVVYAERIKDIATLAGVRINQLIGYGLVVGLDGTGDRTGTRFTEQSFGNMLIQLGINIPPGMKLNSKNIAAVMVTANLSTFMKKGQTLDVNVSSIGDSKSLRGGTLLMTPLKGADGRVYAMAQGNITVVALAVSGEDGSSVTVNVPSGGRIANGATVEVDIPNPFYFSKTLTYNLHFPDFTTAKRMSDAINQLMGPGTAHPIDAASVEVTAPKTAAHRVEYVSVLENIEFTPGEAEARIIINPRTGTVVIGQQVLVKPAAVSHGNLVVTISENPIVSQPNPFAGGRTVVVPDSQINVSEKNNRTFLFAPGASLKDIVRAINAVGATPGDLVAILEALKQVGALNATIIII</sequence>
<dbReference type="EMBL" id="LN681225">
    <property type="protein sequence ID" value="CEK11057.1"/>
    <property type="molecule type" value="Genomic_DNA"/>
</dbReference>
<dbReference type="GO" id="GO:0009428">
    <property type="term" value="C:bacterial-type flagellum basal body, distal rod, P ring"/>
    <property type="evidence" value="ECO:0007669"/>
    <property type="project" value="InterPro"/>
</dbReference>
<proteinExistence type="inferred from homology"/>
<keyword evidence="5 6" id="KW-0975">Bacterial flagellum</keyword>
<keyword evidence="8" id="KW-1185">Reference proteome</keyword>
<dbReference type="PRINTS" id="PR01010">
    <property type="entry name" value="FLGPRINGFLGI"/>
</dbReference>
<dbReference type="Proteomes" id="UP000032803">
    <property type="component" value="Chromosome I"/>
</dbReference>
<evidence type="ECO:0000256" key="5">
    <source>
        <dbReference type="ARBA" id="ARBA00023143"/>
    </source>
</evidence>
<evidence type="ECO:0000256" key="3">
    <source>
        <dbReference type="ARBA" id="ARBA00008994"/>
    </source>
</evidence>
<comment type="subunit">
    <text evidence="6">The basal body constitutes a major portion of the flagellar organelle and consists of four rings (L,P,S, and M) mounted on a central rod.</text>
</comment>
<evidence type="ECO:0000256" key="2">
    <source>
        <dbReference type="ARBA" id="ARBA00004117"/>
    </source>
</evidence>
<dbReference type="GO" id="GO:0030288">
    <property type="term" value="C:outer membrane-bounded periplasmic space"/>
    <property type="evidence" value="ECO:0007669"/>
    <property type="project" value="InterPro"/>
</dbReference>
<dbReference type="AlphaFoldDB" id="A0A0A8UVC9"/>
<dbReference type="HOGENOM" id="CLU_045235_1_0_6"/>
<keyword evidence="7" id="KW-0282">Flagellum</keyword>
<evidence type="ECO:0000313" key="8">
    <source>
        <dbReference type="Proteomes" id="UP000032803"/>
    </source>
</evidence>
<comment type="similarity">
    <text evidence="3 6">Belongs to the FlgI family.</text>
</comment>